<dbReference type="EMBL" id="LHPH01000007">
    <property type="protein sequence ID" value="KPH63898.1"/>
    <property type="molecule type" value="Genomic_DNA"/>
</dbReference>
<accession>A0A0N0M0C2</accession>
<dbReference type="InterPro" id="IPR011697">
    <property type="entry name" value="Peptidase_C26"/>
</dbReference>
<dbReference type="PATRIC" id="fig|187330.3.peg.3700"/>
<dbReference type="Pfam" id="PF07722">
    <property type="entry name" value="Peptidase_C26"/>
    <property type="match status" value="2"/>
</dbReference>
<proteinExistence type="predicted"/>
<dbReference type="STRING" id="187330.AMS58_01980"/>
<dbReference type="InterPro" id="IPR044668">
    <property type="entry name" value="PuuD-like"/>
</dbReference>
<dbReference type="OrthoDB" id="9813383at2"/>
<protein>
    <submittedName>
        <fullName evidence="1">Uncharacterized protein</fullName>
    </submittedName>
</protein>
<reference evidence="1 2" key="1">
    <citation type="submission" date="2015-08" db="EMBL/GenBank/DDBJ databases">
        <title>Draft Genome Sequence of Pseudoalteromonas porphyrae UCD-SED14.</title>
        <authorList>
            <person name="Coil D.A."/>
            <person name="Jospin G."/>
            <person name="Lee R.D."/>
            <person name="Eisen J.A."/>
        </authorList>
    </citation>
    <scope>NUCLEOTIDE SEQUENCE [LARGE SCALE GENOMIC DNA]</scope>
    <source>
        <strain evidence="1 2">UCD-SED14</strain>
    </source>
</reference>
<dbReference type="RefSeq" id="WP_054203336.1">
    <property type="nucleotide sequence ID" value="NZ_LHPH01000007.1"/>
</dbReference>
<organism evidence="1 2">
    <name type="scientific">Pseudoalteromonas porphyrae</name>
    <dbReference type="NCBI Taxonomy" id="187330"/>
    <lineage>
        <taxon>Bacteria</taxon>
        <taxon>Pseudomonadati</taxon>
        <taxon>Pseudomonadota</taxon>
        <taxon>Gammaproteobacteria</taxon>
        <taxon>Alteromonadales</taxon>
        <taxon>Pseudoalteromonadaceae</taxon>
        <taxon>Pseudoalteromonas</taxon>
    </lineage>
</organism>
<keyword evidence="2" id="KW-1185">Reference proteome</keyword>
<dbReference type="GO" id="GO:0005829">
    <property type="term" value="C:cytosol"/>
    <property type="evidence" value="ECO:0007669"/>
    <property type="project" value="TreeGrafter"/>
</dbReference>
<dbReference type="Proteomes" id="UP000037848">
    <property type="component" value="Unassembled WGS sequence"/>
</dbReference>
<dbReference type="Gene3D" id="3.40.50.880">
    <property type="match status" value="1"/>
</dbReference>
<dbReference type="GO" id="GO:0016811">
    <property type="term" value="F:hydrolase activity, acting on carbon-nitrogen (but not peptide) bonds, in linear amides"/>
    <property type="evidence" value="ECO:0007669"/>
    <property type="project" value="InterPro"/>
</dbReference>
<evidence type="ECO:0000313" key="1">
    <source>
        <dbReference type="EMBL" id="KPH63898.1"/>
    </source>
</evidence>
<gene>
    <name evidence="1" type="ORF">ADS77_08300</name>
</gene>
<dbReference type="AlphaFoldDB" id="A0A0N0M0C2"/>
<dbReference type="InterPro" id="IPR029062">
    <property type="entry name" value="Class_I_gatase-like"/>
</dbReference>
<comment type="caution">
    <text evidence="1">The sequence shown here is derived from an EMBL/GenBank/DDBJ whole genome shotgun (WGS) entry which is preliminary data.</text>
</comment>
<dbReference type="PANTHER" id="PTHR43235">
    <property type="entry name" value="GLUTAMINE AMIDOTRANSFERASE PB2B2.05-RELATED"/>
    <property type="match status" value="1"/>
</dbReference>
<sequence length="199" mass="22795">MKLIGITQRVDIHPTYGERRDALDQRWYQFFLYCGFIPILIPNCIKTCRALLARVQLDGFVFTGGNSPMHYAGDAPERDDVEAFLIEHCETVGLPILGVCRGMQMIQLHYGGSLDCIKGHVNKIIEIKTDEEQLPRFVNSYHTLGTTTTKKPLLTKAKSSDNIVKAIEHSRYSIFGIMWHPERNTPYCDEDIQLFKDIF</sequence>
<dbReference type="PROSITE" id="PS51273">
    <property type="entry name" value="GATASE_TYPE_1"/>
    <property type="match status" value="1"/>
</dbReference>
<evidence type="ECO:0000313" key="2">
    <source>
        <dbReference type="Proteomes" id="UP000037848"/>
    </source>
</evidence>
<dbReference type="SUPFAM" id="SSF52317">
    <property type="entry name" value="Class I glutamine amidotransferase-like"/>
    <property type="match status" value="1"/>
</dbReference>
<name>A0A0N0M0C2_9GAMM</name>
<dbReference type="PANTHER" id="PTHR43235:SF1">
    <property type="entry name" value="GLUTAMINE AMIDOTRANSFERASE PB2B2.05-RELATED"/>
    <property type="match status" value="1"/>
</dbReference>